<dbReference type="EMBL" id="FOME01000001">
    <property type="protein sequence ID" value="SFC81662.1"/>
    <property type="molecule type" value="Genomic_DNA"/>
</dbReference>
<feature type="transmembrane region" description="Helical" evidence="7">
    <location>
        <begin position="132"/>
        <end position="157"/>
    </location>
</feature>
<dbReference type="PANTHER" id="PTHR43163">
    <property type="entry name" value="DIPEPTIDE TRANSPORT SYSTEM PERMEASE PROTEIN DPPB-RELATED"/>
    <property type="match status" value="1"/>
</dbReference>
<keyword evidence="6 7" id="KW-0472">Membrane</keyword>
<dbReference type="AlphaFoldDB" id="A0A1H6EK89"/>
<feature type="transmembrane region" description="Helical" evidence="7">
    <location>
        <begin position="177"/>
        <end position="197"/>
    </location>
</feature>
<protein>
    <submittedName>
        <fullName evidence="9">Peptide/nickel transport system permease protein</fullName>
    </submittedName>
</protein>
<evidence type="ECO:0000256" key="6">
    <source>
        <dbReference type="ARBA" id="ARBA00023136"/>
    </source>
</evidence>
<keyword evidence="4 7" id="KW-0812">Transmembrane</keyword>
<evidence type="ECO:0000259" key="8">
    <source>
        <dbReference type="PROSITE" id="PS50928"/>
    </source>
</evidence>
<dbReference type="SUPFAM" id="SSF161098">
    <property type="entry name" value="MetI-like"/>
    <property type="match status" value="1"/>
</dbReference>
<proteinExistence type="inferred from homology"/>
<keyword evidence="2 7" id="KW-0813">Transport</keyword>
<keyword evidence="5 7" id="KW-1133">Transmembrane helix</keyword>
<reference evidence="9" key="1">
    <citation type="submission" date="2016-10" db="EMBL/GenBank/DDBJ databases">
        <authorList>
            <person name="de Groot N.N."/>
        </authorList>
    </citation>
    <scope>NUCLEOTIDE SEQUENCE [LARGE SCALE GENOMIC DNA]</scope>
    <source>
        <strain evidence="9">ATCC 20501</strain>
    </source>
</reference>
<dbReference type="Proteomes" id="UP000236729">
    <property type="component" value="Unassembled WGS sequence"/>
</dbReference>
<comment type="similarity">
    <text evidence="7">Belongs to the binding-protein-dependent transport system permease family.</text>
</comment>
<dbReference type="SMR" id="A0A1H6EK89"/>
<dbReference type="Proteomes" id="UP000199690">
    <property type="component" value="Unassembled WGS sequence"/>
</dbReference>
<dbReference type="GO" id="GO:0005886">
    <property type="term" value="C:plasma membrane"/>
    <property type="evidence" value="ECO:0007669"/>
    <property type="project" value="UniProtKB-SubCell"/>
</dbReference>
<accession>A0A1H6EK89</accession>
<dbReference type="RefSeq" id="WP_093348080.1">
    <property type="nucleotide sequence ID" value="NZ_FNVB01000014.1"/>
</dbReference>
<evidence type="ECO:0000313" key="9">
    <source>
        <dbReference type="EMBL" id="SEG97259.1"/>
    </source>
</evidence>
<organism evidence="9 12">
    <name type="scientific">Saccharopolyspora kobensis</name>
    <dbReference type="NCBI Taxonomy" id="146035"/>
    <lineage>
        <taxon>Bacteria</taxon>
        <taxon>Bacillati</taxon>
        <taxon>Actinomycetota</taxon>
        <taxon>Actinomycetes</taxon>
        <taxon>Pseudonocardiales</taxon>
        <taxon>Pseudonocardiaceae</taxon>
        <taxon>Saccharopolyspora</taxon>
    </lineage>
</organism>
<name>A0A1H6EK89_9PSEU</name>
<evidence type="ECO:0000313" key="10">
    <source>
        <dbReference type="EMBL" id="SFC81662.1"/>
    </source>
</evidence>
<dbReference type="Pfam" id="PF00528">
    <property type="entry name" value="BPD_transp_1"/>
    <property type="match status" value="1"/>
</dbReference>
<evidence type="ECO:0000256" key="7">
    <source>
        <dbReference type="RuleBase" id="RU363032"/>
    </source>
</evidence>
<feature type="domain" description="ABC transmembrane type-1" evidence="8">
    <location>
        <begin position="95"/>
        <end position="303"/>
    </location>
</feature>
<dbReference type="InterPro" id="IPR035906">
    <property type="entry name" value="MetI-like_sf"/>
</dbReference>
<dbReference type="EMBL" id="FNVB01000014">
    <property type="protein sequence ID" value="SEG97259.1"/>
    <property type="molecule type" value="Genomic_DNA"/>
</dbReference>
<accession>A0A1I1MA29</accession>
<feature type="transmembrane region" description="Helical" evidence="7">
    <location>
        <begin position="97"/>
        <end position="120"/>
    </location>
</feature>
<sequence>MLKFTVRRLLSGLVLLVVVTCGSFFLAHLAVGDPTAGLLGNNATPAQQAVLRQQLGLDRPLPVQFWDWASHAVRGDFGTSWRSFQPISEQIALRVPVTLSVVLAATFLAAALGLVIGSVAGQRPGGLLDRCLKLASVVLFALPGFWVSLVLVLWFAVQLRWFPAVGYVSPDESVLGWLRSITLPAVSLSLTAIVLVAEQLRNGLLEVGGQDFVRTLRARGLPERRVALHVLRNASPAALTVLALMFVGLLGGAVVVEVVFNLPGIGSLTQSASQIGDIPTLLGLTAVTVVFVVVVNFLLDLVLGWVNPKVREK</sequence>
<keyword evidence="11" id="KW-1185">Reference proteome</keyword>
<dbReference type="Pfam" id="PF19300">
    <property type="entry name" value="BPD_transp_1_N"/>
    <property type="match status" value="1"/>
</dbReference>
<evidence type="ECO:0000256" key="1">
    <source>
        <dbReference type="ARBA" id="ARBA00004651"/>
    </source>
</evidence>
<evidence type="ECO:0000313" key="12">
    <source>
        <dbReference type="Proteomes" id="UP000236729"/>
    </source>
</evidence>
<comment type="subcellular location">
    <subcellularLocation>
        <location evidence="1 7">Cell membrane</location>
        <topology evidence="1 7">Multi-pass membrane protein</topology>
    </subcellularLocation>
</comment>
<dbReference type="InterPro" id="IPR045621">
    <property type="entry name" value="BPD_transp_1_N"/>
</dbReference>
<dbReference type="InterPro" id="IPR000515">
    <property type="entry name" value="MetI-like"/>
</dbReference>
<dbReference type="PROSITE" id="PS50928">
    <property type="entry name" value="ABC_TM1"/>
    <property type="match status" value="1"/>
</dbReference>
<dbReference type="CDD" id="cd06261">
    <property type="entry name" value="TM_PBP2"/>
    <property type="match status" value="1"/>
</dbReference>
<dbReference type="Gene3D" id="1.10.3720.10">
    <property type="entry name" value="MetI-like"/>
    <property type="match status" value="1"/>
</dbReference>
<keyword evidence="3" id="KW-1003">Cell membrane</keyword>
<feature type="transmembrane region" description="Helical" evidence="7">
    <location>
        <begin position="237"/>
        <end position="260"/>
    </location>
</feature>
<feature type="transmembrane region" description="Helical" evidence="7">
    <location>
        <begin position="280"/>
        <end position="306"/>
    </location>
</feature>
<evidence type="ECO:0000313" key="11">
    <source>
        <dbReference type="Proteomes" id="UP000199690"/>
    </source>
</evidence>
<evidence type="ECO:0000256" key="5">
    <source>
        <dbReference type="ARBA" id="ARBA00022989"/>
    </source>
</evidence>
<dbReference type="GO" id="GO:0055085">
    <property type="term" value="P:transmembrane transport"/>
    <property type="evidence" value="ECO:0007669"/>
    <property type="project" value="InterPro"/>
</dbReference>
<evidence type="ECO:0000256" key="4">
    <source>
        <dbReference type="ARBA" id="ARBA00022692"/>
    </source>
</evidence>
<evidence type="ECO:0000256" key="3">
    <source>
        <dbReference type="ARBA" id="ARBA00022475"/>
    </source>
</evidence>
<dbReference type="PANTHER" id="PTHR43163:SF3">
    <property type="entry name" value="PEPTIDE ABC TRANSPORTER PERMEASE PROTEIN"/>
    <property type="match status" value="1"/>
</dbReference>
<evidence type="ECO:0000256" key="2">
    <source>
        <dbReference type="ARBA" id="ARBA00022448"/>
    </source>
</evidence>
<reference evidence="11 12" key="2">
    <citation type="submission" date="2016-10" db="EMBL/GenBank/DDBJ databases">
        <authorList>
            <person name="Varghese N."/>
            <person name="Submissions S."/>
        </authorList>
    </citation>
    <scope>NUCLEOTIDE SEQUENCE [LARGE SCALE GENOMIC DNA]</scope>
    <source>
        <strain evidence="12">ATCC 20501</strain>
        <strain evidence="10 11">CGMCC 4.3529</strain>
    </source>
</reference>
<gene>
    <name evidence="9" type="ORF">SAMN02982929_06679</name>
    <name evidence="10" type="ORF">SAMN05216506_1011774</name>
</gene>